<sequence length="920" mass="106099">MKNIQRKAAKEFAVYWKDKGYEKGESQKFWLSLLRDVFGMEKPEQHIEFEEKVKLEHTNFIDAYIPEAKILIEQKGRDVNLWKANKQSDGSVLTPYQQAKRYIIELPVSKHPRWVITCNFKEFHIYNMEKPGGDPIVVKLENLEKEYYLLQILAYKENIVLKKEMDLSIAAGDIVGLLYNALAKQYKNPENAHSMKSLNVLCVRFVFCLYAEDAGVFKRHGQFHDYLMNFSARETRKAVIELFKILDQKPEDRDPYLKDDNPILAEFPYVNGGLFENEDIEIPPFTDEIRNLLLINASENFDWSKISPTIFGAVFESTLNPDTRRKGGMHYTSIENIHKVIDPLFLDELKAELDSILSLATDRLKKQKLQTFQKKLSSLVFLDPAAGSGNFLTESYICLRKLENQILKELQGNQVSLGFSNYSPIQVSISQFYGIEINDFAVTVAKAALWIAESQMMEETEGIVHMNLNFLPLKTNAYIVEANSLRIDWNNIIDKTRLSYILGNPPFVGRRYRSPEQTKDVAKFFTYKDIDYVACWYKKAADYIQNTHIKCALVSTNSITQGEQVTALWKELMQNYNICIDFAHKTFRWDSEASLKAHVHCVIVGFSVKDSLVKEQKKLYDGINYFLVDNINGYLMDGPNIFLENHSSPICDVPKMKNGNVPLDGDALKIEKEDLPKFKNCMQYVKRLIGGRELLHGEERYVLWLVGASPAEIKKYPQIYKRVEQCRQNRLNMKDKGTQKLADTPATFRDTNNPDKYIALPMVSSERRRYIPMDYLDGNVIPTNQVQTIPEASLYHFGVLNSNVHMCWMRAVCGRLKSDFRYSKDIVYNNFPWPTPTPEQKRKIEETAQGILNARATYPDSCLSDLYDDNIMPADLRIAHNYNNIAVLEAYGFTKSSPAFRSESACVAELMKMYQKIVSK</sequence>
<evidence type="ECO:0000313" key="10">
    <source>
        <dbReference type="EMBL" id="MEQ2358737.1"/>
    </source>
</evidence>
<proteinExistence type="predicted"/>
<feature type="domain" description="MmeI-like helicase spacer" evidence="6">
    <location>
        <begin position="197"/>
        <end position="275"/>
    </location>
</feature>
<feature type="domain" description="MmeI-like N-terminal" evidence="5">
    <location>
        <begin position="8"/>
        <end position="185"/>
    </location>
</feature>
<dbReference type="Pfam" id="PF20473">
    <property type="entry name" value="MmeI_Mtase"/>
    <property type="match status" value="1"/>
</dbReference>
<evidence type="ECO:0000256" key="2">
    <source>
        <dbReference type="ARBA" id="ARBA00022603"/>
    </source>
</evidence>
<feature type="domain" description="MmeI-like C-terminal" evidence="8">
    <location>
        <begin position="838"/>
        <end position="919"/>
    </location>
</feature>
<evidence type="ECO:0000256" key="3">
    <source>
        <dbReference type="ARBA" id="ARBA00022679"/>
    </source>
</evidence>
<feature type="domain" description="MmeI-like target recognition" evidence="7">
    <location>
        <begin position="637"/>
        <end position="835"/>
    </location>
</feature>
<dbReference type="Gene3D" id="3.40.50.150">
    <property type="entry name" value="Vaccinia Virus protein VP39"/>
    <property type="match status" value="1"/>
</dbReference>
<organism evidence="10 11">
    <name type="scientific">Blautia intestinihominis</name>
    <dbReference type="NCBI Taxonomy" id="3133152"/>
    <lineage>
        <taxon>Bacteria</taxon>
        <taxon>Bacillati</taxon>
        <taxon>Bacillota</taxon>
        <taxon>Clostridia</taxon>
        <taxon>Lachnospirales</taxon>
        <taxon>Lachnospiraceae</taxon>
        <taxon>Blautia</taxon>
    </lineage>
</organism>
<evidence type="ECO:0000259" key="9">
    <source>
        <dbReference type="Pfam" id="PF20473"/>
    </source>
</evidence>
<reference evidence="10 11" key="1">
    <citation type="submission" date="2024-03" db="EMBL/GenBank/DDBJ databases">
        <title>Human intestinal bacterial collection.</title>
        <authorList>
            <person name="Pauvert C."/>
            <person name="Hitch T.C.A."/>
            <person name="Clavel T."/>
        </authorList>
    </citation>
    <scope>NUCLEOTIDE SEQUENCE [LARGE SCALE GENOMIC DNA]</scope>
    <source>
        <strain evidence="10 11">CLA-AA-H95</strain>
    </source>
</reference>
<comment type="caution">
    <text evidence="10">The sequence shown here is derived from an EMBL/GenBank/DDBJ whole genome shotgun (WGS) entry which is preliminary data.</text>
</comment>
<keyword evidence="3" id="KW-0808">Transferase</keyword>
<dbReference type="InterPro" id="IPR046819">
    <property type="entry name" value="MmeI_hel"/>
</dbReference>
<dbReference type="Pfam" id="PF20466">
    <property type="entry name" value="MmeI_TRD"/>
    <property type="match status" value="1"/>
</dbReference>
<dbReference type="EC" id="2.1.1.72" evidence="1"/>
<dbReference type="SUPFAM" id="SSF53335">
    <property type="entry name" value="S-adenosyl-L-methionine-dependent methyltransferases"/>
    <property type="match status" value="1"/>
</dbReference>
<dbReference type="InterPro" id="IPR046816">
    <property type="entry name" value="MmeI_Mtase"/>
</dbReference>
<dbReference type="InterPro" id="IPR046818">
    <property type="entry name" value="MmeI_C"/>
</dbReference>
<dbReference type="InterPro" id="IPR046817">
    <property type="entry name" value="MmeI_N"/>
</dbReference>
<accession>A0ABV1ANH6</accession>
<dbReference type="Pfam" id="PF20464">
    <property type="entry name" value="MmeI_N"/>
    <property type="match status" value="1"/>
</dbReference>
<dbReference type="GO" id="GO:0032259">
    <property type="term" value="P:methylation"/>
    <property type="evidence" value="ECO:0007669"/>
    <property type="project" value="UniProtKB-KW"/>
</dbReference>
<keyword evidence="11" id="KW-1185">Reference proteome</keyword>
<dbReference type="InterPro" id="IPR002052">
    <property type="entry name" value="DNA_methylase_N6_adenine_CS"/>
</dbReference>
<evidence type="ECO:0000259" key="6">
    <source>
        <dbReference type="Pfam" id="PF20465"/>
    </source>
</evidence>
<dbReference type="InterPro" id="IPR029063">
    <property type="entry name" value="SAM-dependent_MTases_sf"/>
</dbReference>
<keyword evidence="2 10" id="KW-0489">Methyltransferase</keyword>
<dbReference type="Pfam" id="PF20465">
    <property type="entry name" value="MmeI_hel"/>
    <property type="match status" value="1"/>
</dbReference>
<gene>
    <name evidence="10" type="ORF">WMO75_10395</name>
</gene>
<dbReference type="Pfam" id="PF20467">
    <property type="entry name" value="MmeI_C"/>
    <property type="match status" value="1"/>
</dbReference>
<dbReference type="PANTHER" id="PTHR33841:SF1">
    <property type="entry name" value="DNA METHYLTRANSFERASE A"/>
    <property type="match status" value="1"/>
</dbReference>
<feature type="domain" description="MmeI-like DNA-methyltransferase" evidence="9">
    <location>
        <begin position="365"/>
        <end position="620"/>
    </location>
</feature>
<dbReference type="EMBL" id="JBBMEI010000029">
    <property type="protein sequence ID" value="MEQ2358737.1"/>
    <property type="molecule type" value="Genomic_DNA"/>
</dbReference>
<protein>
    <recommendedName>
        <fullName evidence="1">site-specific DNA-methyltransferase (adenine-specific)</fullName>
        <ecNumber evidence="1">2.1.1.72</ecNumber>
    </recommendedName>
</protein>
<evidence type="ECO:0000256" key="1">
    <source>
        <dbReference type="ARBA" id="ARBA00011900"/>
    </source>
</evidence>
<dbReference type="InterPro" id="IPR050953">
    <property type="entry name" value="N4_N6_ade-DNA_methylase"/>
</dbReference>
<dbReference type="RefSeq" id="WP_349077997.1">
    <property type="nucleotide sequence ID" value="NZ_JBBMEI010000029.1"/>
</dbReference>
<name>A0ABV1ANH6_9FIRM</name>
<dbReference type="InterPro" id="IPR046820">
    <property type="entry name" value="MmeI_TRD"/>
</dbReference>
<dbReference type="PANTHER" id="PTHR33841">
    <property type="entry name" value="DNA METHYLTRANSFERASE YEEA-RELATED"/>
    <property type="match status" value="1"/>
</dbReference>
<evidence type="ECO:0000313" key="11">
    <source>
        <dbReference type="Proteomes" id="UP001446032"/>
    </source>
</evidence>
<comment type="catalytic activity">
    <reaction evidence="4">
        <text>a 2'-deoxyadenosine in DNA + S-adenosyl-L-methionine = an N(6)-methyl-2'-deoxyadenosine in DNA + S-adenosyl-L-homocysteine + H(+)</text>
        <dbReference type="Rhea" id="RHEA:15197"/>
        <dbReference type="Rhea" id="RHEA-COMP:12418"/>
        <dbReference type="Rhea" id="RHEA-COMP:12419"/>
        <dbReference type="ChEBI" id="CHEBI:15378"/>
        <dbReference type="ChEBI" id="CHEBI:57856"/>
        <dbReference type="ChEBI" id="CHEBI:59789"/>
        <dbReference type="ChEBI" id="CHEBI:90615"/>
        <dbReference type="ChEBI" id="CHEBI:90616"/>
        <dbReference type="EC" id="2.1.1.72"/>
    </reaction>
</comment>
<evidence type="ECO:0000259" key="5">
    <source>
        <dbReference type="Pfam" id="PF20464"/>
    </source>
</evidence>
<evidence type="ECO:0000259" key="7">
    <source>
        <dbReference type="Pfam" id="PF20466"/>
    </source>
</evidence>
<evidence type="ECO:0000256" key="4">
    <source>
        <dbReference type="ARBA" id="ARBA00047942"/>
    </source>
</evidence>
<dbReference type="GO" id="GO:0008168">
    <property type="term" value="F:methyltransferase activity"/>
    <property type="evidence" value="ECO:0007669"/>
    <property type="project" value="UniProtKB-KW"/>
</dbReference>
<dbReference type="Proteomes" id="UP001446032">
    <property type="component" value="Unassembled WGS sequence"/>
</dbReference>
<dbReference type="PROSITE" id="PS00092">
    <property type="entry name" value="N6_MTASE"/>
    <property type="match status" value="1"/>
</dbReference>
<evidence type="ECO:0000259" key="8">
    <source>
        <dbReference type="Pfam" id="PF20467"/>
    </source>
</evidence>